<keyword evidence="2" id="KW-1185">Reference proteome</keyword>
<evidence type="ECO:0000313" key="1">
    <source>
        <dbReference type="EMBL" id="MBW8189606.1"/>
    </source>
</evidence>
<evidence type="ECO:0000313" key="2">
    <source>
        <dbReference type="Proteomes" id="UP001166251"/>
    </source>
</evidence>
<sequence>MDTIEQLLQYQAPEIICHPDGEGHVQVQVVANDTSLETPTPAELFQTIEQQALWNDWQQVAVQQSPRWLGDLMSHIAIRMKADPNQLNAWLSCFFGLANQDAQLTAISDISELPLADASPEQLSALMDKVEALAPQCLTSEDDDLSQYLEQCMVSDALEHLRSYL</sequence>
<proteinExistence type="predicted"/>
<dbReference type="RefSeq" id="WP_220102282.1">
    <property type="nucleotide sequence ID" value="NZ_JAHZSS010000001.1"/>
</dbReference>
<organism evidence="1 2">
    <name type="scientific">Neiella holothuriorum</name>
    <dbReference type="NCBI Taxonomy" id="2870530"/>
    <lineage>
        <taxon>Bacteria</taxon>
        <taxon>Pseudomonadati</taxon>
        <taxon>Pseudomonadota</taxon>
        <taxon>Gammaproteobacteria</taxon>
        <taxon>Alteromonadales</taxon>
        <taxon>Echinimonadaceae</taxon>
        <taxon>Neiella</taxon>
    </lineage>
</organism>
<protein>
    <submittedName>
        <fullName evidence="1">Uncharacterized protein</fullName>
    </submittedName>
</protein>
<name>A0ABS7EB99_9GAMM</name>
<reference evidence="1" key="1">
    <citation type="submission" date="2021-07" db="EMBL/GenBank/DDBJ databases">
        <title>Neiella marina sp. nov., isolated from the intestinal content of sea cucumber Apostichopus japonicus.</title>
        <authorList>
            <person name="Bai X."/>
        </authorList>
    </citation>
    <scope>NUCLEOTIDE SEQUENCE</scope>
    <source>
        <strain evidence="1">126</strain>
    </source>
</reference>
<comment type="caution">
    <text evidence="1">The sequence shown here is derived from an EMBL/GenBank/DDBJ whole genome shotgun (WGS) entry which is preliminary data.</text>
</comment>
<dbReference type="EMBL" id="JAHZSS010000001">
    <property type="protein sequence ID" value="MBW8189606.1"/>
    <property type="molecule type" value="Genomic_DNA"/>
</dbReference>
<dbReference type="Proteomes" id="UP001166251">
    <property type="component" value="Unassembled WGS sequence"/>
</dbReference>
<accession>A0ABS7EB99</accession>
<gene>
    <name evidence="1" type="ORF">K0504_01045</name>
</gene>